<sequence>MKVPVSPTKEQLKEKVTHWYPVQMCLNVATLRQRRHVSPDQAAESFFHTQMDPL</sequence>
<evidence type="ECO:0000313" key="1">
    <source>
        <dbReference type="EMBL" id="ATX82714.1"/>
    </source>
</evidence>
<dbReference type="KEGG" id="mfn:Ga0123462_1872"/>
<organism evidence="1 2">
    <name type="scientific">Mariprofundus ferrinatatus</name>
    <dbReference type="NCBI Taxonomy" id="1921087"/>
    <lineage>
        <taxon>Bacteria</taxon>
        <taxon>Pseudomonadati</taxon>
        <taxon>Pseudomonadota</taxon>
        <taxon>Candidatius Mariprofundia</taxon>
        <taxon>Mariprofundales</taxon>
        <taxon>Mariprofundaceae</taxon>
        <taxon>Mariprofundus</taxon>
    </lineage>
</organism>
<evidence type="ECO:0000313" key="2">
    <source>
        <dbReference type="Proteomes" id="UP000231637"/>
    </source>
</evidence>
<accession>A0A2K8LCT5</accession>
<keyword evidence="2" id="KW-1185">Reference proteome</keyword>
<protein>
    <submittedName>
        <fullName evidence="1">Uncharacterized protein</fullName>
    </submittedName>
</protein>
<gene>
    <name evidence="1" type="ORF">Ga0123462_1872</name>
</gene>
<dbReference type="Proteomes" id="UP000231637">
    <property type="component" value="Chromosome"/>
</dbReference>
<dbReference type="AlphaFoldDB" id="A0A2K8LCT5"/>
<name>A0A2K8LCT5_9PROT</name>
<proteinExistence type="predicted"/>
<reference evidence="1 2" key="1">
    <citation type="submission" date="2016-12" db="EMBL/GenBank/DDBJ databases">
        <title>Isolation and genomic insights into novel planktonic Zetaproteobacteria from stratified waters of the Chesapeake Bay.</title>
        <authorList>
            <person name="McAllister S.M."/>
            <person name="Kato S."/>
            <person name="Chan C.S."/>
            <person name="Chiu B.K."/>
            <person name="Field E.K."/>
        </authorList>
    </citation>
    <scope>NUCLEOTIDE SEQUENCE [LARGE SCALE GENOMIC DNA]</scope>
    <source>
        <strain evidence="1 2">CP-8</strain>
    </source>
</reference>
<dbReference type="EMBL" id="CP018800">
    <property type="protein sequence ID" value="ATX82714.1"/>
    <property type="molecule type" value="Genomic_DNA"/>
</dbReference>